<evidence type="ECO:0000313" key="1">
    <source>
        <dbReference type="EMBL" id="CAE7267484.1"/>
    </source>
</evidence>
<dbReference type="EMBL" id="CAJNIZ010008446">
    <property type="protein sequence ID" value="CAE7267484.1"/>
    <property type="molecule type" value="Genomic_DNA"/>
</dbReference>
<dbReference type="Proteomes" id="UP000649617">
    <property type="component" value="Unassembled WGS sequence"/>
</dbReference>
<feature type="non-terminal residue" evidence="1">
    <location>
        <position position="1"/>
    </location>
</feature>
<feature type="non-terminal residue" evidence="1">
    <location>
        <position position="90"/>
    </location>
</feature>
<organism evidence="1 2">
    <name type="scientific">Symbiodinium pilosum</name>
    <name type="common">Dinoflagellate</name>
    <dbReference type="NCBI Taxonomy" id="2952"/>
    <lineage>
        <taxon>Eukaryota</taxon>
        <taxon>Sar</taxon>
        <taxon>Alveolata</taxon>
        <taxon>Dinophyceae</taxon>
        <taxon>Suessiales</taxon>
        <taxon>Symbiodiniaceae</taxon>
        <taxon>Symbiodinium</taxon>
    </lineage>
</organism>
<comment type="caution">
    <text evidence="1">The sequence shown here is derived from an EMBL/GenBank/DDBJ whole genome shotgun (WGS) entry which is preliminary data.</text>
</comment>
<evidence type="ECO:0000313" key="2">
    <source>
        <dbReference type="Proteomes" id="UP000649617"/>
    </source>
</evidence>
<dbReference type="AlphaFoldDB" id="A0A812MZP8"/>
<keyword evidence="2" id="KW-1185">Reference proteome</keyword>
<reference evidence="1" key="1">
    <citation type="submission" date="2021-02" db="EMBL/GenBank/DDBJ databases">
        <authorList>
            <person name="Dougan E. K."/>
            <person name="Rhodes N."/>
            <person name="Thang M."/>
            <person name="Chan C."/>
        </authorList>
    </citation>
    <scope>NUCLEOTIDE SEQUENCE</scope>
</reference>
<name>A0A812MZP8_SYMPI</name>
<protein>
    <submittedName>
        <fullName evidence="1">Uncharacterized protein</fullName>
    </submittedName>
</protein>
<sequence length="90" mass="9797">VGDALPSGGFKYITAVVAPNGKLYMPPFDAQQALEFDPATAQWRFLGPRFEEGGQRYVTAVLANNGNIYALPCNAERILEINPLLGDARE</sequence>
<proteinExistence type="predicted"/>
<gene>
    <name evidence="1" type="ORF">SPIL2461_LOCUS5815</name>
</gene>
<dbReference type="OrthoDB" id="10260017at2759"/>
<accession>A0A812MZP8</accession>